<sequence length="133" mass="15503">MRADNTHHLAAATRRRVEATHRRARTALRRLDNTGRPVNFESLAKEARVSRSWLYSQPELRAEIERLRDRHQPRQPHPSVPPRQRASDASLLRRLEAATDRLRKLEAENQTLREALAYALGQRRIDDVTSRSQ</sequence>
<dbReference type="Proteomes" id="UP000283832">
    <property type="component" value="Unassembled WGS sequence"/>
</dbReference>
<protein>
    <submittedName>
        <fullName evidence="2">Transposase</fullName>
    </submittedName>
</protein>
<feature type="region of interest" description="Disordered" evidence="1">
    <location>
        <begin position="1"/>
        <end position="20"/>
    </location>
</feature>
<comment type="caution">
    <text evidence="2">The sequence shown here is derived from an EMBL/GenBank/DDBJ whole genome shotgun (WGS) entry which is preliminary data.</text>
</comment>
<dbReference type="OrthoDB" id="3400214at2"/>
<dbReference type="InterPro" id="IPR046229">
    <property type="entry name" value="TnpC-like"/>
</dbReference>
<evidence type="ECO:0000313" key="3">
    <source>
        <dbReference type="Proteomes" id="UP000283832"/>
    </source>
</evidence>
<keyword evidence="3" id="KW-1185">Reference proteome</keyword>
<name>A0A418MMJ0_9ACTN</name>
<accession>A0A418MMJ0</accession>
<reference evidence="2 3" key="1">
    <citation type="submission" date="2018-08" db="EMBL/GenBank/DDBJ databases">
        <title>Jishengella sp. nov., isolated from a root of Azadirachta indica A. Juss. var. siamensis Valenton.</title>
        <authorList>
            <person name="Kuncharoen N."/>
            <person name="Tanasupawat S."/>
            <person name="Kudo T."/>
            <person name="Ohkuma M."/>
        </authorList>
    </citation>
    <scope>NUCLEOTIDE SEQUENCE [LARGE SCALE GENOMIC DNA]</scope>
    <source>
        <strain evidence="2 3">AZ1-13</strain>
    </source>
</reference>
<evidence type="ECO:0000313" key="2">
    <source>
        <dbReference type="EMBL" id="RIV29797.1"/>
    </source>
</evidence>
<feature type="region of interest" description="Disordered" evidence="1">
    <location>
        <begin position="64"/>
        <end position="90"/>
    </location>
</feature>
<evidence type="ECO:0000256" key="1">
    <source>
        <dbReference type="SAM" id="MobiDB-lite"/>
    </source>
</evidence>
<dbReference type="EMBL" id="QXEC01000054">
    <property type="protein sequence ID" value="RIV29797.1"/>
    <property type="molecule type" value="Genomic_DNA"/>
</dbReference>
<organism evidence="2 3">
    <name type="scientific">Micromonospora radicis</name>
    <dbReference type="NCBI Taxonomy" id="1894971"/>
    <lineage>
        <taxon>Bacteria</taxon>
        <taxon>Bacillati</taxon>
        <taxon>Actinomycetota</taxon>
        <taxon>Actinomycetes</taxon>
        <taxon>Micromonosporales</taxon>
        <taxon>Micromonosporaceae</taxon>
        <taxon>Micromonospora</taxon>
    </lineage>
</organism>
<dbReference type="Pfam" id="PF19776">
    <property type="entry name" value="DUF6262"/>
    <property type="match status" value="1"/>
</dbReference>
<dbReference type="RefSeq" id="WP_119579976.1">
    <property type="nucleotide sequence ID" value="NZ_QXEC01000054.1"/>
</dbReference>
<dbReference type="AlphaFoldDB" id="A0A418MMJ0"/>
<gene>
    <name evidence="2" type="ORF">D2L64_26780</name>
</gene>
<proteinExistence type="predicted"/>